<dbReference type="SMART" id="SM00449">
    <property type="entry name" value="SPRY"/>
    <property type="match status" value="1"/>
</dbReference>
<dbReference type="InterPro" id="IPR037353">
    <property type="entry name" value="ASH2"/>
</dbReference>
<evidence type="ECO:0000313" key="5">
    <source>
        <dbReference type="EMBL" id="WVZ88027.1"/>
    </source>
</evidence>
<evidence type="ECO:0000256" key="3">
    <source>
        <dbReference type="SAM" id="MobiDB-lite"/>
    </source>
</evidence>
<dbReference type="GO" id="GO:0048188">
    <property type="term" value="C:Set1C/COMPASS complex"/>
    <property type="evidence" value="ECO:0007669"/>
    <property type="project" value="InterPro"/>
</dbReference>
<dbReference type="PANTHER" id="PTHR10598:SF0">
    <property type="entry name" value="SET1_ASH2 HISTONE METHYLTRANSFERASE COMPLEX SUBUNIT ASH2"/>
    <property type="match status" value="1"/>
</dbReference>
<name>A0AAQ3UD05_PASNO</name>
<comment type="subcellular location">
    <subcellularLocation>
        <location evidence="1">Nucleus</location>
    </subcellularLocation>
</comment>
<evidence type="ECO:0000259" key="4">
    <source>
        <dbReference type="PROSITE" id="PS50188"/>
    </source>
</evidence>
<dbReference type="GO" id="GO:0000976">
    <property type="term" value="F:transcription cis-regulatory region binding"/>
    <property type="evidence" value="ECO:0007669"/>
    <property type="project" value="TreeGrafter"/>
</dbReference>
<dbReference type="Gene3D" id="2.60.120.920">
    <property type="match status" value="1"/>
</dbReference>
<evidence type="ECO:0000256" key="2">
    <source>
        <dbReference type="ARBA" id="ARBA00023242"/>
    </source>
</evidence>
<dbReference type="Pfam" id="PF00622">
    <property type="entry name" value="SPRY"/>
    <property type="match status" value="1"/>
</dbReference>
<evidence type="ECO:0000256" key="1">
    <source>
        <dbReference type="ARBA" id="ARBA00004123"/>
    </source>
</evidence>
<dbReference type="InterPro" id="IPR013320">
    <property type="entry name" value="ConA-like_dom_sf"/>
</dbReference>
<dbReference type="InterPro" id="IPR043136">
    <property type="entry name" value="B30.2/SPRY_sf"/>
</dbReference>
<protein>
    <recommendedName>
        <fullName evidence="4">B30.2/SPRY domain-containing protein</fullName>
    </recommendedName>
</protein>
<keyword evidence="6" id="KW-1185">Reference proteome</keyword>
<feature type="compositionally biased region" description="Gly residues" evidence="3">
    <location>
        <begin position="88"/>
        <end position="99"/>
    </location>
</feature>
<dbReference type="InterPro" id="IPR003877">
    <property type="entry name" value="SPRY_dom"/>
</dbReference>
<evidence type="ECO:0000313" key="6">
    <source>
        <dbReference type="Proteomes" id="UP001341281"/>
    </source>
</evidence>
<dbReference type="SUPFAM" id="SSF49899">
    <property type="entry name" value="Concanavalin A-like lectins/glucanases"/>
    <property type="match status" value="1"/>
</dbReference>
<keyword evidence="2" id="KW-0539">Nucleus</keyword>
<dbReference type="InterPro" id="IPR001870">
    <property type="entry name" value="B30.2/SPRY"/>
</dbReference>
<feature type="domain" description="B30.2/SPRY" evidence="4">
    <location>
        <begin position="120"/>
        <end position="306"/>
    </location>
</feature>
<dbReference type="PANTHER" id="PTHR10598">
    <property type="entry name" value="SET1/ASH2 HISTONE METHYLTRANSFERASE COMPLEX SUBUNIT ASH2"/>
    <property type="match status" value="1"/>
</dbReference>
<dbReference type="FunFam" id="2.60.120.920:FF:000043">
    <property type="entry name" value="Protein TRAUCO"/>
    <property type="match status" value="1"/>
</dbReference>
<feature type="compositionally biased region" description="Low complexity" evidence="3">
    <location>
        <begin position="8"/>
        <end position="21"/>
    </location>
</feature>
<dbReference type="AlphaFoldDB" id="A0AAQ3UD05"/>
<feature type="region of interest" description="Disordered" evidence="3">
    <location>
        <begin position="1"/>
        <end position="103"/>
    </location>
</feature>
<accession>A0AAQ3UD05</accession>
<sequence length="385" mass="41334">MEHPSDLPAGVSPAAVAPGPGSSNGQGDGIGDTSAGGSRAFAFVAPPSSSNQNQSKKKKKKRNKRDENTIWTRPAPRKPKKKTSQAGGAAGASGSGAGSGAHHFTFTPPPNVCFEPGSVLVPAAARLAAERADDAPDQPVLLSRLYRSEKIEVSDDRLAAGSTKGYRMVRATRGAAAGAWYFEVRVVHLGTTGHTRLGWATDRADLQLPVGCDAYSFGYRDVDGAKVHKAWRDKYGDQGYGEGDVVGFYISLPDGEQFEPEQPTLIEYKGKPFFVQASKEKLKTPPTAVPGSEIRYFKNGVSQGSAFKDIPGGRYYPAASMYTLPDQPNCVVKFNFGPDFEFFPQDFEGLPIPQPMSQVPYQTYQVKNEGPGENDIAEIKKLAIA</sequence>
<organism evidence="5 6">
    <name type="scientific">Paspalum notatum var. saurae</name>
    <dbReference type="NCBI Taxonomy" id="547442"/>
    <lineage>
        <taxon>Eukaryota</taxon>
        <taxon>Viridiplantae</taxon>
        <taxon>Streptophyta</taxon>
        <taxon>Embryophyta</taxon>
        <taxon>Tracheophyta</taxon>
        <taxon>Spermatophyta</taxon>
        <taxon>Magnoliopsida</taxon>
        <taxon>Liliopsida</taxon>
        <taxon>Poales</taxon>
        <taxon>Poaceae</taxon>
        <taxon>PACMAD clade</taxon>
        <taxon>Panicoideae</taxon>
        <taxon>Andropogonodae</taxon>
        <taxon>Paspaleae</taxon>
        <taxon>Paspalinae</taxon>
        <taxon>Paspalum</taxon>
    </lineage>
</organism>
<dbReference type="CDD" id="cd12872">
    <property type="entry name" value="SPRY_Ash2"/>
    <property type="match status" value="1"/>
</dbReference>
<gene>
    <name evidence="5" type="ORF">U9M48_034589</name>
</gene>
<dbReference type="EMBL" id="CP144752">
    <property type="protein sequence ID" value="WVZ88027.1"/>
    <property type="molecule type" value="Genomic_DNA"/>
</dbReference>
<dbReference type="PROSITE" id="PS50188">
    <property type="entry name" value="B302_SPRY"/>
    <property type="match status" value="1"/>
</dbReference>
<proteinExistence type="predicted"/>
<dbReference type="Proteomes" id="UP001341281">
    <property type="component" value="Chromosome 08"/>
</dbReference>
<reference evidence="5 6" key="1">
    <citation type="submission" date="2024-02" db="EMBL/GenBank/DDBJ databases">
        <title>High-quality chromosome-scale genome assembly of Pensacola bahiagrass (Paspalum notatum Flugge var. saurae).</title>
        <authorList>
            <person name="Vega J.M."/>
            <person name="Podio M."/>
            <person name="Orjuela J."/>
            <person name="Siena L.A."/>
            <person name="Pessino S.C."/>
            <person name="Combes M.C."/>
            <person name="Mariac C."/>
            <person name="Albertini E."/>
            <person name="Pupilli F."/>
            <person name="Ortiz J.P.A."/>
            <person name="Leblanc O."/>
        </authorList>
    </citation>
    <scope>NUCLEOTIDE SEQUENCE [LARGE SCALE GENOMIC DNA]</scope>
    <source>
        <strain evidence="5">R1</strain>
        <tissue evidence="5">Leaf</tissue>
    </source>
</reference>